<comment type="caution">
    <text evidence="6">The sequence shown here is derived from an EMBL/GenBank/DDBJ whole genome shotgun (WGS) entry which is preliminary data.</text>
</comment>
<reference evidence="6 7" key="1">
    <citation type="submission" date="2019-05" db="EMBL/GenBank/DDBJ databases">
        <title>Another draft genome of Portunus trituberculatus and its Hox gene families provides insights of decapod evolution.</title>
        <authorList>
            <person name="Jeong J.-H."/>
            <person name="Song I."/>
            <person name="Kim S."/>
            <person name="Choi T."/>
            <person name="Kim D."/>
            <person name="Ryu S."/>
            <person name="Kim W."/>
        </authorList>
    </citation>
    <scope>NUCLEOTIDE SEQUENCE [LARGE SCALE GENOMIC DNA]</scope>
    <source>
        <tissue evidence="6">Muscle</tissue>
    </source>
</reference>
<dbReference type="SUPFAM" id="SSF57667">
    <property type="entry name" value="beta-beta-alpha zinc fingers"/>
    <property type="match status" value="1"/>
</dbReference>
<dbReference type="Proteomes" id="UP000324222">
    <property type="component" value="Unassembled WGS sequence"/>
</dbReference>
<dbReference type="EMBL" id="VSRR010005729">
    <property type="protein sequence ID" value="MPC43208.1"/>
    <property type="molecule type" value="Genomic_DNA"/>
</dbReference>
<evidence type="ECO:0000256" key="2">
    <source>
        <dbReference type="ARBA" id="ARBA00022771"/>
    </source>
</evidence>
<sequence>MFKPTKTMVSKRNRTAPVWNFMEQTLSDIVVCLVCKDKLKYNGSTSNMMKHLHTRHPVEYAELKADADAADIAAKVSRPATSAQPTLIEAITKAQPYKN</sequence>
<accession>A0A5B7FDS4</accession>
<proteinExistence type="predicted"/>
<protein>
    <recommendedName>
        <fullName evidence="5">BED-type domain-containing protein</fullName>
    </recommendedName>
</protein>
<keyword evidence="1" id="KW-0479">Metal-binding</keyword>
<gene>
    <name evidence="6" type="ORF">E2C01_036848</name>
</gene>
<keyword evidence="7" id="KW-1185">Reference proteome</keyword>
<dbReference type="GO" id="GO:0003677">
    <property type="term" value="F:DNA binding"/>
    <property type="evidence" value="ECO:0007669"/>
    <property type="project" value="InterPro"/>
</dbReference>
<dbReference type="InterPro" id="IPR003656">
    <property type="entry name" value="Znf_BED"/>
</dbReference>
<dbReference type="OrthoDB" id="6380494at2759"/>
<evidence type="ECO:0000259" key="5">
    <source>
        <dbReference type="PROSITE" id="PS50808"/>
    </source>
</evidence>
<dbReference type="InterPro" id="IPR036236">
    <property type="entry name" value="Znf_C2H2_sf"/>
</dbReference>
<dbReference type="SMART" id="SM00614">
    <property type="entry name" value="ZnF_BED"/>
    <property type="match status" value="1"/>
</dbReference>
<dbReference type="AlphaFoldDB" id="A0A5B7FDS4"/>
<dbReference type="GO" id="GO:0008270">
    <property type="term" value="F:zinc ion binding"/>
    <property type="evidence" value="ECO:0007669"/>
    <property type="project" value="UniProtKB-KW"/>
</dbReference>
<evidence type="ECO:0000313" key="7">
    <source>
        <dbReference type="Proteomes" id="UP000324222"/>
    </source>
</evidence>
<evidence type="ECO:0000256" key="4">
    <source>
        <dbReference type="PROSITE-ProRule" id="PRU00027"/>
    </source>
</evidence>
<dbReference type="PROSITE" id="PS50808">
    <property type="entry name" value="ZF_BED"/>
    <property type="match status" value="1"/>
</dbReference>
<keyword evidence="3" id="KW-0862">Zinc</keyword>
<name>A0A5B7FDS4_PORTR</name>
<keyword evidence="2 4" id="KW-0863">Zinc-finger</keyword>
<dbReference type="Pfam" id="PF02892">
    <property type="entry name" value="zf-BED"/>
    <property type="match status" value="1"/>
</dbReference>
<feature type="domain" description="BED-type" evidence="5">
    <location>
        <begin position="13"/>
        <end position="63"/>
    </location>
</feature>
<evidence type="ECO:0000256" key="3">
    <source>
        <dbReference type="ARBA" id="ARBA00022833"/>
    </source>
</evidence>
<evidence type="ECO:0000256" key="1">
    <source>
        <dbReference type="ARBA" id="ARBA00022723"/>
    </source>
</evidence>
<evidence type="ECO:0000313" key="6">
    <source>
        <dbReference type="EMBL" id="MPC43208.1"/>
    </source>
</evidence>
<organism evidence="6 7">
    <name type="scientific">Portunus trituberculatus</name>
    <name type="common">Swimming crab</name>
    <name type="synonym">Neptunus trituberculatus</name>
    <dbReference type="NCBI Taxonomy" id="210409"/>
    <lineage>
        <taxon>Eukaryota</taxon>
        <taxon>Metazoa</taxon>
        <taxon>Ecdysozoa</taxon>
        <taxon>Arthropoda</taxon>
        <taxon>Crustacea</taxon>
        <taxon>Multicrustacea</taxon>
        <taxon>Malacostraca</taxon>
        <taxon>Eumalacostraca</taxon>
        <taxon>Eucarida</taxon>
        <taxon>Decapoda</taxon>
        <taxon>Pleocyemata</taxon>
        <taxon>Brachyura</taxon>
        <taxon>Eubrachyura</taxon>
        <taxon>Portunoidea</taxon>
        <taxon>Portunidae</taxon>
        <taxon>Portuninae</taxon>
        <taxon>Portunus</taxon>
    </lineage>
</organism>